<evidence type="ECO:0000313" key="4">
    <source>
        <dbReference type="Proteomes" id="UP000187321"/>
    </source>
</evidence>
<name>A0A1N7G056_9EURY</name>
<dbReference type="GeneID" id="30957889"/>
<organism evidence="2 3">
    <name type="scientific">Natronorubrum daqingense</name>
    <dbReference type="NCBI Taxonomy" id="588898"/>
    <lineage>
        <taxon>Archaea</taxon>
        <taxon>Methanobacteriati</taxon>
        <taxon>Methanobacteriota</taxon>
        <taxon>Stenosarchaea group</taxon>
        <taxon>Halobacteria</taxon>
        <taxon>Halobacteriales</taxon>
        <taxon>Natrialbaceae</taxon>
        <taxon>Natronorubrum</taxon>
    </lineage>
</organism>
<dbReference type="RefSeq" id="WP_076584048.1">
    <property type="nucleotide sequence ID" value="NZ_CP019329.1"/>
</dbReference>
<reference evidence="1 4" key="1">
    <citation type="submission" date="2017-01" db="EMBL/GenBank/DDBJ databases">
        <title>Complete genome sequence of Haloterrigena daqingensis type strain (JX313T).</title>
        <authorList>
            <person name="Shuang W."/>
        </authorList>
    </citation>
    <scope>NUCLEOTIDE SEQUENCE [LARGE SCALE GENOMIC DNA]</scope>
    <source>
        <strain evidence="4">JX313</strain>
        <strain evidence="1">JX313T</strain>
        <plasmid evidence="4">Plasmid unnamed2</plasmid>
        <plasmid evidence="1">unnamed2</plasmid>
    </source>
</reference>
<gene>
    <name evidence="1" type="ORF">BB347_18060</name>
    <name evidence="2" type="ORF">SAMN05421809_3627</name>
</gene>
<protein>
    <submittedName>
        <fullName evidence="2">Uncharacterized protein</fullName>
    </submittedName>
</protein>
<evidence type="ECO:0000313" key="3">
    <source>
        <dbReference type="Proteomes" id="UP000185687"/>
    </source>
</evidence>
<dbReference type="EMBL" id="FTNP01000008">
    <property type="protein sequence ID" value="SIS05982.1"/>
    <property type="molecule type" value="Genomic_DNA"/>
</dbReference>
<evidence type="ECO:0000313" key="1">
    <source>
        <dbReference type="EMBL" id="APX98603.1"/>
    </source>
</evidence>
<dbReference type="Proteomes" id="UP000185687">
    <property type="component" value="Unassembled WGS sequence"/>
</dbReference>
<dbReference type="AlphaFoldDB" id="A0A1N7G056"/>
<proteinExistence type="predicted"/>
<keyword evidence="3" id="KW-1185">Reference proteome</keyword>
<keyword evidence="1" id="KW-0614">Plasmid</keyword>
<geneLocation type="plasmid" evidence="1">
    <name>unnamed2</name>
</geneLocation>
<sequence length="244" mass="26714">MSTDTTPTTTDTENESNVHHIVVSGRDIEPLLPITKERVPADRVRLYPLETGNTDETATMVAEYERITELVGLETTVTDPFENFRTLYSETFVALRDDLERGHNVWVNVAGVTNPTGFAPITAAASLALSSTAAPDQIHVYAADDDGQPWTIPTAVQAPPRDLGEQILETIDHETPDSVTAVARSLSDDDDNDDALDGAFRSKIQYNVGLLEERGLIRMVDDGYRKQPKLTAAGALYLEAQSEN</sequence>
<dbReference type="KEGG" id="hda:BB347_18060"/>
<reference evidence="2 3" key="2">
    <citation type="submission" date="2017-01" db="EMBL/GenBank/DDBJ databases">
        <authorList>
            <person name="Mah S.A."/>
            <person name="Swanson W.J."/>
            <person name="Moy G.W."/>
            <person name="Vacquier V.D."/>
        </authorList>
    </citation>
    <scope>NUCLEOTIDE SEQUENCE [LARGE SCALE GENOMIC DNA]</scope>
    <source>
        <strain evidence="2 3">CGMCC 1.8909</strain>
    </source>
</reference>
<dbReference type="EMBL" id="CP019329">
    <property type="protein sequence ID" value="APX98603.1"/>
    <property type="molecule type" value="Genomic_DNA"/>
</dbReference>
<dbReference type="Proteomes" id="UP000187321">
    <property type="component" value="Plasmid unnamed2"/>
</dbReference>
<accession>A0A1N7G056</accession>
<evidence type="ECO:0000313" key="2">
    <source>
        <dbReference type="EMBL" id="SIS05982.1"/>
    </source>
</evidence>